<dbReference type="Proteomes" id="UP000077202">
    <property type="component" value="Unassembled WGS sequence"/>
</dbReference>
<proteinExistence type="predicted"/>
<feature type="compositionally biased region" description="Low complexity" evidence="1">
    <location>
        <begin position="206"/>
        <end position="229"/>
    </location>
</feature>
<evidence type="ECO:0000313" key="3">
    <source>
        <dbReference type="Proteomes" id="UP000077202"/>
    </source>
</evidence>
<gene>
    <name evidence="2" type="ORF">AXG93_2318s1360</name>
</gene>
<feature type="region of interest" description="Disordered" evidence="1">
    <location>
        <begin position="197"/>
        <end position="292"/>
    </location>
</feature>
<keyword evidence="3" id="KW-1185">Reference proteome</keyword>
<protein>
    <recommendedName>
        <fullName evidence="4">RAB6-interacting golgin</fullName>
    </recommendedName>
</protein>
<organism evidence="2 3">
    <name type="scientific">Marchantia polymorpha subsp. ruderalis</name>
    <dbReference type="NCBI Taxonomy" id="1480154"/>
    <lineage>
        <taxon>Eukaryota</taxon>
        <taxon>Viridiplantae</taxon>
        <taxon>Streptophyta</taxon>
        <taxon>Embryophyta</taxon>
        <taxon>Marchantiophyta</taxon>
        <taxon>Marchantiopsida</taxon>
        <taxon>Marchantiidae</taxon>
        <taxon>Marchantiales</taxon>
        <taxon>Marchantiaceae</taxon>
        <taxon>Marchantia</taxon>
    </lineage>
</organism>
<dbReference type="PANTHER" id="PTHR35315">
    <property type="entry name" value="ACI13"/>
    <property type="match status" value="1"/>
</dbReference>
<dbReference type="PANTHER" id="PTHR35315:SF1">
    <property type="entry name" value="RAB6-INTERACTING GOLGIN"/>
    <property type="match status" value="1"/>
</dbReference>
<dbReference type="EMBL" id="LVLJ01003211">
    <property type="protein sequence ID" value="OAE22389.1"/>
    <property type="molecule type" value="Genomic_DNA"/>
</dbReference>
<dbReference type="AlphaFoldDB" id="A0A176VN67"/>
<comment type="caution">
    <text evidence="2">The sequence shown here is derived from an EMBL/GenBank/DDBJ whole genome shotgun (WGS) entry which is preliminary data.</text>
</comment>
<feature type="region of interest" description="Disordered" evidence="1">
    <location>
        <begin position="148"/>
        <end position="170"/>
    </location>
</feature>
<feature type="compositionally biased region" description="Polar residues" evidence="1">
    <location>
        <begin position="155"/>
        <end position="170"/>
    </location>
</feature>
<evidence type="ECO:0000256" key="1">
    <source>
        <dbReference type="SAM" id="MobiDB-lite"/>
    </source>
</evidence>
<evidence type="ECO:0008006" key="4">
    <source>
        <dbReference type="Google" id="ProtNLM"/>
    </source>
</evidence>
<name>A0A176VN67_MARPO</name>
<feature type="compositionally biased region" description="Polar residues" evidence="1">
    <location>
        <begin position="234"/>
        <end position="244"/>
    </location>
</feature>
<evidence type="ECO:0000313" key="2">
    <source>
        <dbReference type="EMBL" id="OAE22389.1"/>
    </source>
</evidence>
<sequence>MGSVPPSFVPNIGADGLATDVPIISYTEKILEEKELKLKQYIQDNYSKIRNVEKELATLALEVKLTAGPKKHALEHLRKMIEASTEKIKAAKLKEEQTKKAWEAAEKAVQAEEAYKQRLCEDLNRLVQESAAAQYTRLEDLTRRLEALNPPPKEASSQESVVDSTTTTPPQQSAVLEAQQPGGSGNEEAVHLEQRTQTKGAIGYASSDSSTSSSVVSSSTSSSSNSSDSDVQESRSVGRTQYVTMGQHISMGRGRGRTTPGGRSKGALVLQGSKSNEAAGWTGAGFNVQEDQ</sequence>
<reference evidence="2" key="1">
    <citation type="submission" date="2016-03" db="EMBL/GenBank/DDBJ databases">
        <title>Mechanisms controlling the formation of the plant cell surface in tip-growing cells are functionally conserved among land plants.</title>
        <authorList>
            <person name="Honkanen S."/>
            <person name="Jones V.A."/>
            <person name="Morieri G."/>
            <person name="Champion C."/>
            <person name="Hetherington A.J."/>
            <person name="Kelly S."/>
            <person name="Saint-Marcoux D."/>
            <person name="Proust H."/>
            <person name="Prescott H."/>
            <person name="Dolan L."/>
        </authorList>
    </citation>
    <scope>NUCLEOTIDE SEQUENCE [LARGE SCALE GENOMIC DNA]</scope>
    <source>
        <tissue evidence="2">Whole gametophyte</tissue>
    </source>
</reference>
<accession>A0A176VN67</accession>